<evidence type="ECO:0000256" key="8">
    <source>
        <dbReference type="SAM" id="SignalP"/>
    </source>
</evidence>
<dbReference type="PANTHER" id="PTHR35093:SF8">
    <property type="entry name" value="OUTER MEMBRANE PROTEIN NMB0088-RELATED"/>
    <property type="match status" value="1"/>
</dbReference>
<comment type="subcellular location">
    <subcellularLocation>
        <location evidence="1">Cell outer membrane</location>
        <topology evidence="1">Multi-pass membrane protein</topology>
    </subcellularLocation>
</comment>
<reference evidence="9 10" key="1">
    <citation type="submission" date="2020-04" db="EMBL/GenBank/DDBJ databases">
        <authorList>
            <person name="Depoorter E."/>
        </authorList>
    </citation>
    <scope>NUCLEOTIDE SEQUENCE [LARGE SCALE GENOMIC DNA]</scope>
    <source>
        <strain evidence="9 10">BCC0217</strain>
    </source>
</reference>
<dbReference type="Proteomes" id="UP000494301">
    <property type="component" value="Unassembled WGS sequence"/>
</dbReference>
<evidence type="ECO:0008006" key="11">
    <source>
        <dbReference type="Google" id="ProtNLM"/>
    </source>
</evidence>
<keyword evidence="6" id="KW-0472">Membrane</keyword>
<evidence type="ECO:0000256" key="1">
    <source>
        <dbReference type="ARBA" id="ARBA00004571"/>
    </source>
</evidence>
<comment type="similarity">
    <text evidence="2">Belongs to the OmpP1/FadL family.</text>
</comment>
<dbReference type="RefSeq" id="WP_175222107.1">
    <property type="nucleotide sequence ID" value="NZ_CABWIL020000014.1"/>
</dbReference>
<dbReference type="EMBL" id="CABWIL020000014">
    <property type="protein sequence ID" value="CAB3966486.1"/>
    <property type="molecule type" value="Genomic_DNA"/>
</dbReference>
<dbReference type="Gene3D" id="2.40.160.60">
    <property type="entry name" value="Outer membrane protein transport protein (OMPP1/FadL/TodX)"/>
    <property type="match status" value="1"/>
</dbReference>
<evidence type="ECO:0000256" key="6">
    <source>
        <dbReference type="ARBA" id="ARBA00023136"/>
    </source>
</evidence>
<evidence type="ECO:0000313" key="10">
    <source>
        <dbReference type="Proteomes" id="UP000494301"/>
    </source>
</evidence>
<proteinExistence type="inferred from homology"/>
<sequence>MSSLARRNVGLALSATALAAATSAFATDGTYFTGNGASSSGMGGAAIAFPQDVASAVDNPAGLAELGSRVDFYMVALPVSANSTFGSPDNHLFSRKIVVSPGFGFNYQIAPQWTFGVAMTGAGAASNYGRPVLPVPGAGDAKASLVIVNTSPTITYKPRSDLSIGASLVLGVEQLRLNGIVAPGADGALQPVPSHGNANALGIGAGVGVLWTPVPMVSVGASYFTKTWFTSLQGYKDDVLASSRGHIDSPARYGAGVAIRPLPGLTLAMDYLRIEWAGAAGYNSTGTWGYRSQNVGRIGVSYDINPKWTVRAGYSFANNNVDSDHTIANMYGPGISSRAVTLGATYAIDKNNLVTAAFEYDIPTTIIGTGPSQGTNIRASYQGYTIGYTHKF</sequence>
<keyword evidence="7" id="KW-0998">Cell outer membrane</keyword>
<accession>A0A6J5J4F6</accession>
<feature type="chain" id="PRO_5027042727" description="Hydrocarbon degradation protein" evidence="8">
    <location>
        <begin position="27"/>
        <end position="392"/>
    </location>
</feature>
<dbReference type="AlphaFoldDB" id="A0A6J5J4F6"/>
<protein>
    <recommendedName>
        <fullName evidence="11">Hydrocarbon degradation protein</fullName>
    </recommendedName>
</protein>
<dbReference type="GO" id="GO:0015483">
    <property type="term" value="F:long-chain fatty acid transporting porin activity"/>
    <property type="evidence" value="ECO:0007669"/>
    <property type="project" value="TreeGrafter"/>
</dbReference>
<dbReference type="InterPro" id="IPR005017">
    <property type="entry name" value="OMPP1/FadL/TodX"/>
</dbReference>
<evidence type="ECO:0000256" key="2">
    <source>
        <dbReference type="ARBA" id="ARBA00008163"/>
    </source>
</evidence>
<keyword evidence="4" id="KW-0812">Transmembrane</keyword>
<dbReference type="GO" id="GO:0009279">
    <property type="term" value="C:cell outer membrane"/>
    <property type="evidence" value="ECO:0007669"/>
    <property type="project" value="UniProtKB-SubCell"/>
</dbReference>
<keyword evidence="5 8" id="KW-0732">Signal</keyword>
<evidence type="ECO:0000313" key="9">
    <source>
        <dbReference type="EMBL" id="CAB3966486.1"/>
    </source>
</evidence>
<gene>
    <name evidence="9" type="ORF">BLA3211_03954</name>
</gene>
<evidence type="ECO:0000256" key="4">
    <source>
        <dbReference type="ARBA" id="ARBA00022692"/>
    </source>
</evidence>
<organism evidence="9 10">
    <name type="scientific">Burkholderia aenigmatica</name>
    <dbReference type="NCBI Taxonomy" id="2015348"/>
    <lineage>
        <taxon>Bacteria</taxon>
        <taxon>Pseudomonadati</taxon>
        <taxon>Pseudomonadota</taxon>
        <taxon>Betaproteobacteria</taxon>
        <taxon>Burkholderiales</taxon>
        <taxon>Burkholderiaceae</taxon>
        <taxon>Burkholderia</taxon>
        <taxon>Burkholderia cepacia complex</taxon>
    </lineage>
</organism>
<feature type="signal peptide" evidence="8">
    <location>
        <begin position="1"/>
        <end position="26"/>
    </location>
</feature>
<name>A0A6J5J4F6_9BURK</name>
<keyword evidence="3" id="KW-1134">Transmembrane beta strand</keyword>
<evidence type="ECO:0000256" key="3">
    <source>
        <dbReference type="ARBA" id="ARBA00022452"/>
    </source>
</evidence>
<dbReference type="SUPFAM" id="SSF56935">
    <property type="entry name" value="Porins"/>
    <property type="match status" value="1"/>
</dbReference>
<evidence type="ECO:0000256" key="5">
    <source>
        <dbReference type="ARBA" id="ARBA00022729"/>
    </source>
</evidence>
<dbReference type="Pfam" id="PF03349">
    <property type="entry name" value="Toluene_X"/>
    <property type="match status" value="1"/>
</dbReference>
<dbReference type="PANTHER" id="PTHR35093">
    <property type="entry name" value="OUTER MEMBRANE PROTEIN NMB0088-RELATED"/>
    <property type="match status" value="1"/>
</dbReference>
<evidence type="ECO:0000256" key="7">
    <source>
        <dbReference type="ARBA" id="ARBA00023237"/>
    </source>
</evidence>